<dbReference type="InterPro" id="IPR007021">
    <property type="entry name" value="DUF659"/>
</dbReference>
<feature type="compositionally biased region" description="Acidic residues" evidence="6">
    <location>
        <begin position="237"/>
        <end position="263"/>
    </location>
</feature>
<evidence type="ECO:0000313" key="10">
    <source>
        <dbReference type="Proteomes" id="UP001165121"/>
    </source>
</evidence>
<keyword evidence="2" id="KW-0479">Metal-binding</keyword>
<keyword evidence="10" id="KW-1185">Reference proteome</keyword>
<dbReference type="Proteomes" id="UP001165121">
    <property type="component" value="Unassembled WGS sequence"/>
</dbReference>
<sequence>MGGQIQTAQHTAEYIAGEIDKVIDEIESATAARVVGVVTDNAKNMKNASSQVQSRRPNVISGGCSAHVLNLLMQDIGRFPVVKDILSRAGAVTRFVRDHLALYDEFKQLQQGLRDAGSRAKNLVLPVPTRWYSVHACLKSVLNSRDVLEKLFLSPGYMQFRDRYRGTKSNRRKLQYIMQLISDDAFWSSLRTIVRLFDPIIEALRALEADNGFVSGVYNWFRWLRYHNAHGATSPEPEPEPDEPESESEYVDSEFEDNESDSDGVQELAGIGALTDAAAMVSSPLPASQRDDRGSLQTESAYQSVTALPLDLDDLVGSHDENVDDQVGKLAVKCGLVETADDPDLTREVLSFKALKRRGGEAMRTKYSSSSPSEYWLSKSDKKYPLLRKIAHIVFVIPTSSAASERAWSIFDHIHSKRRKRLSVEKVEMLAYIYINYGTINHGEIDFARHQSCPESVEEDS</sequence>
<evidence type="ECO:0000256" key="4">
    <source>
        <dbReference type="ARBA" id="ARBA00022833"/>
    </source>
</evidence>
<feature type="domain" description="DUF659" evidence="7">
    <location>
        <begin position="7"/>
        <end position="91"/>
    </location>
</feature>
<reference evidence="9" key="1">
    <citation type="submission" date="2023-04" db="EMBL/GenBank/DDBJ databases">
        <title>Phytophthora fragariaefolia NBRC 109709.</title>
        <authorList>
            <person name="Ichikawa N."/>
            <person name="Sato H."/>
            <person name="Tonouchi N."/>
        </authorList>
    </citation>
    <scope>NUCLEOTIDE SEQUENCE</scope>
    <source>
        <strain evidence="9">NBRC 109709</strain>
    </source>
</reference>
<dbReference type="Pfam" id="PF04937">
    <property type="entry name" value="DUF659"/>
    <property type="match status" value="1"/>
</dbReference>
<protein>
    <submittedName>
        <fullName evidence="9">Unnamed protein product</fullName>
    </submittedName>
</protein>
<evidence type="ECO:0000256" key="1">
    <source>
        <dbReference type="ARBA" id="ARBA00004123"/>
    </source>
</evidence>
<comment type="caution">
    <text evidence="9">The sequence shown here is derived from an EMBL/GenBank/DDBJ whole genome shotgun (WGS) entry which is preliminary data.</text>
</comment>
<dbReference type="Pfam" id="PF05699">
    <property type="entry name" value="Dimer_Tnp_hAT"/>
    <property type="match status" value="1"/>
</dbReference>
<dbReference type="GO" id="GO:0005634">
    <property type="term" value="C:nucleus"/>
    <property type="evidence" value="ECO:0007669"/>
    <property type="project" value="UniProtKB-SubCell"/>
</dbReference>
<organism evidence="9 10">
    <name type="scientific">Phytophthora fragariaefolia</name>
    <dbReference type="NCBI Taxonomy" id="1490495"/>
    <lineage>
        <taxon>Eukaryota</taxon>
        <taxon>Sar</taxon>
        <taxon>Stramenopiles</taxon>
        <taxon>Oomycota</taxon>
        <taxon>Peronosporomycetes</taxon>
        <taxon>Peronosporales</taxon>
        <taxon>Peronosporaceae</taxon>
        <taxon>Phytophthora</taxon>
    </lineage>
</organism>
<evidence type="ECO:0000259" key="7">
    <source>
        <dbReference type="Pfam" id="PF04937"/>
    </source>
</evidence>
<dbReference type="OrthoDB" id="4951847at2759"/>
<dbReference type="SUPFAM" id="SSF53098">
    <property type="entry name" value="Ribonuclease H-like"/>
    <property type="match status" value="1"/>
</dbReference>
<keyword evidence="5" id="KW-0539">Nucleus</keyword>
<feature type="region of interest" description="Disordered" evidence="6">
    <location>
        <begin position="231"/>
        <end position="263"/>
    </location>
</feature>
<gene>
    <name evidence="9" type="ORF">Pfra01_001680300</name>
</gene>
<evidence type="ECO:0000256" key="5">
    <source>
        <dbReference type="ARBA" id="ARBA00023242"/>
    </source>
</evidence>
<comment type="subcellular location">
    <subcellularLocation>
        <location evidence="1">Nucleus</location>
    </subcellularLocation>
</comment>
<feature type="domain" description="HAT C-terminal dimerisation" evidence="8">
    <location>
        <begin position="368"/>
        <end position="434"/>
    </location>
</feature>
<keyword evidence="4" id="KW-0862">Zinc</keyword>
<evidence type="ECO:0000313" key="9">
    <source>
        <dbReference type="EMBL" id="GMF46069.1"/>
    </source>
</evidence>
<proteinExistence type="predicted"/>
<dbReference type="InterPro" id="IPR008906">
    <property type="entry name" value="HATC_C_dom"/>
</dbReference>
<evidence type="ECO:0000256" key="3">
    <source>
        <dbReference type="ARBA" id="ARBA00022771"/>
    </source>
</evidence>
<dbReference type="PANTHER" id="PTHR46481:SF10">
    <property type="entry name" value="ZINC FINGER BED DOMAIN-CONTAINING PROTEIN 39"/>
    <property type="match status" value="1"/>
</dbReference>
<evidence type="ECO:0000256" key="6">
    <source>
        <dbReference type="SAM" id="MobiDB-lite"/>
    </source>
</evidence>
<evidence type="ECO:0000256" key="2">
    <source>
        <dbReference type="ARBA" id="ARBA00022723"/>
    </source>
</evidence>
<dbReference type="InterPro" id="IPR012337">
    <property type="entry name" value="RNaseH-like_sf"/>
</dbReference>
<dbReference type="PANTHER" id="PTHR46481">
    <property type="entry name" value="ZINC FINGER BED DOMAIN-CONTAINING PROTEIN 4"/>
    <property type="match status" value="1"/>
</dbReference>
<dbReference type="InterPro" id="IPR052035">
    <property type="entry name" value="ZnF_BED_domain_contain"/>
</dbReference>
<keyword evidence="3" id="KW-0863">Zinc-finger</keyword>
<dbReference type="GO" id="GO:0046983">
    <property type="term" value="F:protein dimerization activity"/>
    <property type="evidence" value="ECO:0007669"/>
    <property type="project" value="InterPro"/>
</dbReference>
<dbReference type="EMBL" id="BSXT01001912">
    <property type="protein sequence ID" value="GMF46069.1"/>
    <property type="molecule type" value="Genomic_DNA"/>
</dbReference>
<dbReference type="AlphaFoldDB" id="A0A9W6XVD6"/>
<name>A0A9W6XVD6_9STRA</name>
<accession>A0A9W6XVD6</accession>
<dbReference type="GO" id="GO:0008270">
    <property type="term" value="F:zinc ion binding"/>
    <property type="evidence" value="ECO:0007669"/>
    <property type="project" value="UniProtKB-KW"/>
</dbReference>
<evidence type="ECO:0000259" key="8">
    <source>
        <dbReference type="Pfam" id="PF05699"/>
    </source>
</evidence>